<dbReference type="GO" id="GO:0009055">
    <property type="term" value="F:electron transfer activity"/>
    <property type="evidence" value="ECO:0007669"/>
    <property type="project" value="InterPro"/>
</dbReference>
<gene>
    <name evidence="3" type="ORF">EZV62_011729</name>
</gene>
<name>A0A5C7I6I0_9ROSI</name>
<accession>A0A5C7I6I0</accession>
<keyword evidence="1" id="KW-0732">Signal</keyword>
<dbReference type="AlphaFoldDB" id="A0A5C7I6I0"/>
<dbReference type="OrthoDB" id="1808913at2759"/>
<dbReference type="Proteomes" id="UP000323000">
    <property type="component" value="Chromosome 4"/>
</dbReference>
<dbReference type="InterPro" id="IPR008972">
    <property type="entry name" value="Cupredoxin"/>
</dbReference>
<reference evidence="4" key="1">
    <citation type="journal article" date="2019" name="Gigascience">
        <title>De novo genome assembly of the endangered Acer yangbiense, a plant species with extremely small populations endemic to Yunnan Province, China.</title>
        <authorList>
            <person name="Yang J."/>
            <person name="Wariss H.M."/>
            <person name="Tao L."/>
            <person name="Zhang R."/>
            <person name="Yun Q."/>
            <person name="Hollingsworth P."/>
            <person name="Dao Z."/>
            <person name="Luo G."/>
            <person name="Guo H."/>
            <person name="Ma Y."/>
            <person name="Sun W."/>
        </authorList>
    </citation>
    <scope>NUCLEOTIDE SEQUENCE [LARGE SCALE GENOMIC DNA]</scope>
    <source>
        <strain evidence="4">cv. Malutang</strain>
    </source>
</reference>
<protein>
    <recommendedName>
        <fullName evidence="2">Phytocyanin domain-containing protein</fullName>
    </recommendedName>
</protein>
<sequence length="138" mass="15605">MCTILVFCDFIHTGIIVVGARSFCSNDSHRWGLIWLEFFVVPHQIMGGKQNIPCRGFNSLLTINVYCAVFIYEPPLSVLVVNREAYLNCNTQNYIAMYVDGQTNLELRHPGPQYFIGGKDYCKTGVKLEIVVLPELPS</sequence>
<dbReference type="Pfam" id="PF02298">
    <property type="entry name" value="Cu_bind_like"/>
    <property type="match status" value="1"/>
</dbReference>
<feature type="domain" description="Phytocyanin" evidence="2">
    <location>
        <begin position="1"/>
        <end position="134"/>
    </location>
</feature>
<dbReference type="PROSITE" id="PS51485">
    <property type="entry name" value="PHYTOCYANIN"/>
    <property type="match status" value="1"/>
</dbReference>
<feature type="signal peptide" evidence="1">
    <location>
        <begin position="1"/>
        <end position="20"/>
    </location>
</feature>
<feature type="chain" id="PRO_5022704056" description="Phytocyanin domain-containing protein" evidence="1">
    <location>
        <begin position="21"/>
        <end position="138"/>
    </location>
</feature>
<evidence type="ECO:0000256" key="1">
    <source>
        <dbReference type="SAM" id="SignalP"/>
    </source>
</evidence>
<evidence type="ECO:0000259" key="2">
    <source>
        <dbReference type="PROSITE" id="PS51485"/>
    </source>
</evidence>
<dbReference type="InterPro" id="IPR003245">
    <property type="entry name" value="Phytocyanin_dom"/>
</dbReference>
<evidence type="ECO:0000313" key="3">
    <source>
        <dbReference type="EMBL" id="TXG64735.1"/>
    </source>
</evidence>
<dbReference type="EMBL" id="VAHF01000004">
    <property type="protein sequence ID" value="TXG64735.1"/>
    <property type="molecule type" value="Genomic_DNA"/>
</dbReference>
<proteinExistence type="predicted"/>
<evidence type="ECO:0000313" key="4">
    <source>
        <dbReference type="Proteomes" id="UP000323000"/>
    </source>
</evidence>
<keyword evidence="4" id="KW-1185">Reference proteome</keyword>
<organism evidence="3 4">
    <name type="scientific">Acer yangbiense</name>
    <dbReference type="NCBI Taxonomy" id="1000413"/>
    <lineage>
        <taxon>Eukaryota</taxon>
        <taxon>Viridiplantae</taxon>
        <taxon>Streptophyta</taxon>
        <taxon>Embryophyta</taxon>
        <taxon>Tracheophyta</taxon>
        <taxon>Spermatophyta</taxon>
        <taxon>Magnoliopsida</taxon>
        <taxon>eudicotyledons</taxon>
        <taxon>Gunneridae</taxon>
        <taxon>Pentapetalae</taxon>
        <taxon>rosids</taxon>
        <taxon>malvids</taxon>
        <taxon>Sapindales</taxon>
        <taxon>Sapindaceae</taxon>
        <taxon>Hippocastanoideae</taxon>
        <taxon>Acereae</taxon>
        <taxon>Acer</taxon>
    </lineage>
</organism>
<dbReference type="Gene3D" id="2.60.40.420">
    <property type="entry name" value="Cupredoxins - blue copper proteins"/>
    <property type="match status" value="1"/>
</dbReference>
<dbReference type="SUPFAM" id="SSF49503">
    <property type="entry name" value="Cupredoxins"/>
    <property type="match status" value="1"/>
</dbReference>
<comment type="caution">
    <text evidence="3">The sequence shown here is derived from an EMBL/GenBank/DDBJ whole genome shotgun (WGS) entry which is preliminary data.</text>
</comment>